<reference evidence="1 2" key="1">
    <citation type="journal article" date="2019" name="Int. J. Syst. Evol. Microbiol.">
        <title>The Global Catalogue of Microorganisms (GCM) 10K type strain sequencing project: providing services to taxonomists for standard genome sequencing and annotation.</title>
        <authorList>
            <consortium name="The Broad Institute Genomics Platform"/>
            <consortium name="The Broad Institute Genome Sequencing Center for Infectious Disease"/>
            <person name="Wu L."/>
            <person name="Ma J."/>
        </authorList>
    </citation>
    <scope>NUCLEOTIDE SEQUENCE [LARGE SCALE GENOMIC DNA]</scope>
    <source>
        <strain evidence="1 2">GX26</strain>
    </source>
</reference>
<proteinExistence type="predicted"/>
<dbReference type="Gene3D" id="3.40.50.2000">
    <property type="entry name" value="Glycogen Phosphorylase B"/>
    <property type="match status" value="2"/>
</dbReference>
<dbReference type="InterPro" id="IPR007152">
    <property type="entry name" value="DUF354"/>
</dbReference>
<dbReference type="AlphaFoldDB" id="A0ABD5VMY4"/>
<dbReference type="Proteomes" id="UP001596395">
    <property type="component" value="Unassembled WGS sequence"/>
</dbReference>
<accession>A0ABD5VMY4</accession>
<dbReference type="EMBL" id="JBHSXN010000006">
    <property type="protein sequence ID" value="MFC6955391.1"/>
    <property type="molecule type" value="Genomic_DNA"/>
</dbReference>
<comment type="caution">
    <text evidence="1">The sequence shown here is derived from an EMBL/GenBank/DDBJ whole genome shotgun (WGS) entry which is preliminary data.</text>
</comment>
<name>A0ABD5VMY4_9EURY</name>
<dbReference type="PIRSF" id="PIRSF005357">
    <property type="entry name" value="UCP005357"/>
    <property type="match status" value="1"/>
</dbReference>
<sequence length="353" mass="38580">MKVVVTIQHPGHVHFFKHAIDELQSQGHEVHVFARRMGVNLDILDAAGIEYEVLAGESDGLASLAKVQATYEARLLARARTIQPDVITAIGGVAAAHVARLVGAESVVFYDTEHATLIKSLAYPFADRVVTPECYDGDAGSAQTTYPGMHELAYLHPERFEPDPSVLDDAALDADDDFVVARFNGWGASHDVGEGGFEDVTEVFDRLEATGAEVVFTSEEPLPDEYQDRRMTVAPERMHDLLYYADAFVGEGATTAAECAVLGTPAVYVNTLTMGYTRELEEAYGLLYNFDGADRHEAAIEQAESILGEYDDAKWAERRERLLDDVVDVTDVIVAEVTGETAPESRLQRAAPT</sequence>
<dbReference type="PANTHER" id="PTHR39662:SF1">
    <property type="entry name" value="DUF354 DOMAIN-CONTAINING PROTEIN"/>
    <property type="match status" value="1"/>
</dbReference>
<organism evidence="1 2">
    <name type="scientific">Halorubellus litoreus</name>
    <dbReference type="NCBI Taxonomy" id="755308"/>
    <lineage>
        <taxon>Archaea</taxon>
        <taxon>Methanobacteriati</taxon>
        <taxon>Methanobacteriota</taxon>
        <taxon>Stenosarchaea group</taxon>
        <taxon>Halobacteria</taxon>
        <taxon>Halobacteriales</taxon>
        <taxon>Halorubellaceae</taxon>
        <taxon>Halorubellus</taxon>
    </lineage>
</organism>
<dbReference type="Pfam" id="PF04007">
    <property type="entry name" value="DUF354"/>
    <property type="match status" value="1"/>
</dbReference>
<dbReference type="PANTHER" id="PTHR39662">
    <property type="entry name" value="DUF354 DOMAIN-CONTAINING PROTEIN-RELATED"/>
    <property type="match status" value="1"/>
</dbReference>
<dbReference type="RefSeq" id="WP_336352317.1">
    <property type="nucleotide sequence ID" value="NZ_JAZAQL010000006.1"/>
</dbReference>
<evidence type="ECO:0000313" key="2">
    <source>
        <dbReference type="Proteomes" id="UP001596395"/>
    </source>
</evidence>
<keyword evidence="2" id="KW-1185">Reference proteome</keyword>
<protein>
    <submittedName>
        <fullName evidence="1">DUF354 domain-containing protein</fullName>
    </submittedName>
</protein>
<dbReference type="SUPFAM" id="SSF53756">
    <property type="entry name" value="UDP-Glycosyltransferase/glycogen phosphorylase"/>
    <property type="match status" value="1"/>
</dbReference>
<evidence type="ECO:0000313" key="1">
    <source>
        <dbReference type="EMBL" id="MFC6955391.1"/>
    </source>
</evidence>
<gene>
    <name evidence="1" type="ORF">ACFQGB_21215</name>
</gene>